<organism evidence="4">
    <name type="scientific">marine metagenome</name>
    <dbReference type="NCBI Taxonomy" id="408172"/>
    <lineage>
        <taxon>unclassified sequences</taxon>
        <taxon>metagenomes</taxon>
        <taxon>ecological metagenomes</taxon>
    </lineage>
</organism>
<dbReference type="InterPro" id="IPR023393">
    <property type="entry name" value="START-like_dom_sf"/>
</dbReference>
<evidence type="ECO:0000259" key="1">
    <source>
        <dbReference type="Pfam" id="PF01370"/>
    </source>
</evidence>
<dbReference type="Pfam" id="PF03364">
    <property type="entry name" value="Polyketide_cyc"/>
    <property type="match status" value="1"/>
</dbReference>
<feature type="domain" description="DUF1731" evidence="3">
    <location>
        <begin position="407"/>
        <end position="453"/>
    </location>
</feature>
<proteinExistence type="predicted"/>
<dbReference type="InterPro" id="IPR036291">
    <property type="entry name" value="NAD(P)-bd_dom_sf"/>
</dbReference>
<reference evidence="4" key="1">
    <citation type="submission" date="2018-05" db="EMBL/GenBank/DDBJ databases">
        <authorList>
            <person name="Lanie J.A."/>
            <person name="Ng W.-L."/>
            <person name="Kazmierczak K.M."/>
            <person name="Andrzejewski T.M."/>
            <person name="Davidsen T.M."/>
            <person name="Wayne K.J."/>
            <person name="Tettelin H."/>
            <person name="Glass J.I."/>
            <person name="Rusch D."/>
            <person name="Podicherti R."/>
            <person name="Tsui H.-C.T."/>
            <person name="Winkler M.E."/>
        </authorList>
    </citation>
    <scope>NUCLEOTIDE SEQUENCE</scope>
</reference>
<dbReference type="Gene3D" id="3.30.530.20">
    <property type="match status" value="1"/>
</dbReference>
<dbReference type="EMBL" id="UINC01000938">
    <property type="protein sequence ID" value="SUZ64557.1"/>
    <property type="molecule type" value="Genomic_DNA"/>
</dbReference>
<evidence type="ECO:0008006" key="5">
    <source>
        <dbReference type="Google" id="ProtNLM"/>
    </source>
</evidence>
<dbReference type="AlphaFoldDB" id="A0A381PEA3"/>
<accession>A0A381PEA3</accession>
<name>A0A381PEA3_9ZZZZ</name>
<dbReference type="Pfam" id="PF01370">
    <property type="entry name" value="Epimerase"/>
    <property type="match status" value="1"/>
</dbReference>
<dbReference type="InterPro" id="IPR001509">
    <property type="entry name" value="Epimerase_deHydtase"/>
</dbReference>
<evidence type="ECO:0000259" key="3">
    <source>
        <dbReference type="Pfam" id="PF08338"/>
    </source>
</evidence>
<dbReference type="InterPro" id="IPR013549">
    <property type="entry name" value="DUF1731"/>
</dbReference>
<dbReference type="InterPro" id="IPR010099">
    <property type="entry name" value="SDR39U1"/>
</dbReference>
<dbReference type="PANTHER" id="PTHR11092">
    <property type="entry name" value="SUGAR NUCLEOTIDE EPIMERASE RELATED"/>
    <property type="match status" value="1"/>
</dbReference>
<dbReference type="SUPFAM" id="SSF51735">
    <property type="entry name" value="NAD(P)-binding Rossmann-fold domains"/>
    <property type="match status" value="1"/>
</dbReference>
<dbReference type="CDD" id="cd07820">
    <property type="entry name" value="SRPBCC_3"/>
    <property type="match status" value="1"/>
</dbReference>
<dbReference type="InterPro" id="IPR005031">
    <property type="entry name" value="COQ10_START"/>
</dbReference>
<feature type="domain" description="Coenzyme Q-binding protein COQ10 START" evidence="2">
    <location>
        <begin position="11"/>
        <end position="123"/>
    </location>
</feature>
<sequence>MSDFVLRTRLNHAVADVFAWHMRPGALERLIPPWESVTIKSREGTPATGGRVTFRVRRGAAEVTFEVRHTDFEPDHLFRNEQVRGPFTRWVHTHRFEPDDGGGCVVEDHVDWELPMGATGRLLGGSSVEVELERLFTFRHRRLGDDLDRIKRHGDEAPLAVGVTGSSGLIGRTLCNVLTTGGHRVVRVVRNLKTRKSEDALWDPIEGTVEEERLEGLDAVVHLAGEPLLGLRWTEEKKKRIWASRIEGTEHIARALARLRRPPRVLVSASAVGFYGNRGDQRLSEDSKPGKGFLAKLCQAWEAATSPAARMGIRVAHLRIGLTLTPSGGALGTMILPFKVGIGGRIGSGRQYVGWIDHDDLLSLILHVIRTPSIRGAVNATAPYAVPNSTFTGTLGRVLDRPTFLPLPALALKALLGEMGKEMLLQGQRVQPTVAEKTGFEFMYPGLEESLRHQLGRATSP</sequence>
<feature type="domain" description="NAD-dependent epimerase/dehydratase" evidence="1">
    <location>
        <begin position="163"/>
        <end position="372"/>
    </location>
</feature>
<dbReference type="NCBIfam" id="TIGR01777">
    <property type="entry name" value="yfcH"/>
    <property type="match status" value="1"/>
</dbReference>
<dbReference type="Pfam" id="PF08338">
    <property type="entry name" value="DUF1731"/>
    <property type="match status" value="1"/>
</dbReference>
<protein>
    <recommendedName>
        <fullName evidence="5">TIGR01777 family protein</fullName>
    </recommendedName>
</protein>
<dbReference type="PANTHER" id="PTHR11092:SF0">
    <property type="entry name" value="EPIMERASE FAMILY PROTEIN SDR39U1"/>
    <property type="match status" value="1"/>
</dbReference>
<evidence type="ECO:0000313" key="4">
    <source>
        <dbReference type="EMBL" id="SUZ64557.1"/>
    </source>
</evidence>
<gene>
    <name evidence="4" type="ORF">METZ01_LOCUS17411</name>
</gene>
<evidence type="ECO:0000259" key="2">
    <source>
        <dbReference type="Pfam" id="PF03364"/>
    </source>
</evidence>
<dbReference type="SUPFAM" id="SSF55961">
    <property type="entry name" value="Bet v1-like"/>
    <property type="match status" value="1"/>
</dbReference>
<dbReference type="Gene3D" id="3.40.50.720">
    <property type="entry name" value="NAD(P)-binding Rossmann-like Domain"/>
    <property type="match status" value="1"/>
</dbReference>